<dbReference type="InParanoid" id="A0A4R6QTH4"/>
<dbReference type="Proteomes" id="UP000295361">
    <property type="component" value="Unassembled WGS sequence"/>
</dbReference>
<dbReference type="AlphaFoldDB" id="A0A4R6QTH4"/>
<evidence type="ECO:0000313" key="1">
    <source>
        <dbReference type="EMBL" id="TDP74687.1"/>
    </source>
</evidence>
<sequence>MQQAQACANPFAMMLDPERILRAVEASERLNHLHSRICRPLDKAVSAPVASEAGAEFDRLLDGLPDDERA</sequence>
<comment type="caution">
    <text evidence="1">The sequence shown here is derived from an EMBL/GenBank/DDBJ whole genome shotgun (WGS) entry which is preliminary data.</text>
</comment>
<dbReference type="EMBL" id="SNXS01000001">
    <property type="protein sequence ID" value="TDP74687.1"/>
    <property type="molecule type" value="Genomic_DNA"/>
</dbReference>
<name>A0A4R6QTH4_9BURK</name>
<dbReference type="RefSeq" id="WP_133699297.1">
    <property type="nucleotide sequence ID" value="NZ_SNXS01000001.1"/>
</dbReference>
<dbReference type="OrthoDB" id="8910497at2"/>
<gene>
    <name evidence="1" type="ORF">DES47_101751</name>
</gene>
<evidence type="ECO:0000313" key="2">
    <source>
        <dbReference type="Proteomes" id="UP000295361"/>
    </source>
</evidence>
<protein>
    <submittedName>
        <fullName evidence="1">Uncharacterized protein</fullName>
    </submittedName>
</protein>
<keyword evidence="2" id="KW-1185">Reference proteome</keyword>
<accession>A0A4R6QTH4</accession>
<proteinExistence type="predicted"/>
<organism evidence="1 2">
    <name type="scientific">Roseateles toxinivorans</name>
    <dbReference type="NCBI Taxonomy" id="270368"/>
    <lineage>
        <taxon>Bacteria</taxon>
        <taxon>Pseudomonadati</taxon>
        <taxon>Pseudomonadota</taxon>
        <taxon>Betaproteobacteria</taxon>
        <taxon>Burkholderiales</taxon>
        <taxon>Sphaerotilaceae</taxon>
        <taxon>Roseateles</taxon>
    </lineage>
</organism>
<reference evidence="1 2" key="1">
    <citation type="submission" date="2019-03" db="EMBL/GenBank/DDBJ databases">
        <title>Genomic Encyclopedia of Type Strains, Phase IV (KMG-IV): sequencing the most valuable type-strain genomes for metagenomic binning, comparative biology and taxonomic classification.</title>
        <authorList>
            <person name="Goeker M."/>
        </authorList>
    </citation>
    <scope>NUCLEOTIDE SEQUENCE [LARGE SCALE GENOMIC DNA]</scope>
    <source>
        <strain evidence="1 2">DSM 16998</strain>
    </source>
</reference>